<keyword evidence="5" id="KW-1185">Reference proteome</keyword>
<reference evidence="4 5" key="1">
    <citation type="submission" date="2020-07" db="EMBL/GenBank/DDBJ databases">
        <title>Sequencing the genomes of 1000 actinobacteria strains.</title>
        <authorList>
            <person name="Klenk H.-P."/>
        </authorList>
    </citation>
    <scope>NUCLEOTIDE SEQUENCE [LARGE SCALE GENOMIC DNA]</scope>
    <source>
        <strain evidence="4 5">DSM 26341</strain>
    </source>
</reference>
<gene>
    <name evidence="4" type="ORF">BJY26_000653</name>
</gene>
<evidence type="ECO:0000256" key="3">
    <source>
        <dbReference type="SAM" id="SignalP"/>
    </source>
</evidence>
<evidence type="ECO:0000313" key="4">
    <source>
        <dbReference type="EMBL" id="NYI66347.1"/>
    </source>
</evidence>
<dbReference type="EMBL" id="JACBZP010000001">
    <property type="protein sequence ID" value="NYI66347.1"/>
    <property type="molecule type" value="Genomic_DNA"/>
</dbReference>
<feature type="signal peptide" evidence="3">
    <location>
        <begin position="1"/>
        <end position="30"/>
    </location>
</feature>
<evidence type="ECO:0000313" key="5">
    <source>
        <dbReference type="Proteomes" id="UP000539111"/>
    </source>
</evidence>
<feature type="compositionally biased region" description="Low complexity" evidence="1">
    <location>
        <begin position="526"/>
        <end position="538"/>
    </location>
</feature>
<organism evidence="4 5">
    <name type="scientific">Spelaeicoccus albus</name>
    <dbReference type="NCBI Taxonomy" id="1280376"/>
    <lineage>
        <taxon>Bacteria</taxon>
        <taxon>Bacillati</taxon>
        <taxon>Actinomycetota</taxon>
        <taxon>Actinomycetes</taxon>
        <taxon>Micrococcales</taxon>
        <taxon>Brevibacteriaceae</taxon>
        <taxon>Spelaeicoccus</taxon>
    </lineage>
</organism>
<keyword evidence="2" id="KW-1133">Transmembrane helix</keyword>
<accession>A0A7Z0A8K8</accession>
<protein>
    <submittedName>
        <fullName evidence="4">LPXTG-motif cell wall-anchored protein</fullName>
    </submittedName>
</protein>
<dbReference type="Proteomes" id="UP000539111">
    <property type="component" value="Unassembled WGS sequence"/>
</dbReference>
<dbReference type="AlphaFoldDB" id="A0A7Z0A8K8"/>
<keyword evidence="2" id="KW-0472">Membrane</keyword>
<feature type="region of interest" description="Disordered" evidence="1">
    <location>
        <begin position="29"/>
        <end position="67"/>
    </location>
</feature>
<evidence type="ECO:0000256" key="2">
    <source>
        <dbReference type="SAM" id="Phobius"/>
    </source>
</evidence>
<feature type="region of interest" description="Disordered" evidence="1">
    <location>
        <begin position="507"/>
        <end position="551"/>
    </location>
</feature>
<dbReference type="NCBIfam" id="TIGR01167">
    <property type="entry name" value="LPXTG_anchor"/>
    <property type="match status" value="1"/>
</dbReference>
<evidence type="ECO:0000256" key="1">
    <source>
        <dbReference type="SAM" id="MobiDB-lite"/>
    </source>
</evidence>
<feature type="transmembrane region" description="Helical" evidence="2">
    <location>
        <begin position="561"/>
        <end position="580"/>
    </location>
</feature>
<comment type="caution">
    <text evidence="4">The sequence shown here is derived from an EMBL/GenBank/DDBJ whole genome shotgun (WGS) entry which is preliminary data.</text>
</comment>
<feature type="chain" id="PRO_5030834504" evidence="3">
    <location>
        <begin position="31"/>
        <end position="589"/>
    </location>
</feature>
<keyword evidence="3" id="KW-0732">Signal</keyword>
<name>A0A7Z0A8K8_9MICO</name>
<dbReference type="Gene3D" id="2.60.40.230">
    <property type="entry name" value="Neocarzinostatin-like"/>
    <property type="match status" value="1"/>
</dbReference>
<feature type="compositionally biased region" description="Polar residues" evidence="1">
    <location>
        <begin position="50"/>
        <end position="67"/>
    </location>
</feature>
<dbReference type="RefSeq" id="WP_179425625.1">
    <property type="nucleotide sequence ID" value="NZ_JACBZP010000001.1"/>
</dbReference>
<sequence length="589" mass="59952">MKLPRTWKLLGLPAAAGMALSLIVAGPAGAATPEATQPSSDKSSQQQGSDFLNSPSVNLKSAPQITQSDLQNEGYHVALTSDPSNAGVTISGKFIDSAGTAFKSPTTLTTDAKGNVDGYMKASGKLAPGTATLKMTASNGATVPDETFTVTEDETTPPPEQNYDDAAITAAPTTFTEGSWGDGITVNGTDFKPNSEVRVEVNYAATGHGDELASVTAKTDADGNFTQTVSPKGTPEVPKDDWSYSVSALQTAESGDVIASDVITLTINEKQEPAADPSISIADTTFTEGSWGEGIKVSGKNFEPNQSATVQVVHDADSSGTVIEEVDVKADADGTFTETVKPSAAPKVVKGKKYFVGASWATKSGAQAGGSVSTAAVPMAEAAPAAQSTDWIELTISPKATVNPTISVSPKKISTTDFENEDKGVTITGKHYAPGEAVTLEASSQSGKVDGITLHSTSDKNGTVQFTLYAIGSAVADTYNVTLTGDDHAKTLKASFQVYTGAANGGGDDDNAGGSNAGNSNGGNNDGADPGSDSGNAANDDPVTVSTSADDLPRTGGLDFGALYAGAGLVVLGAAGVLVTRRKKNSVIE</sequence>
<proteinExistence type="predicted"/>
<keyword evidence="2" id="KW-0812">Transmembrane</keyword>
<feature type="compositionally biased region" description="Low complexity" evidence="1">
    <location>
        <begin position="29"/>
        <end position="49"/>
    </location>
</feature>